<dbReference type="GO" id="GO:0005634">
    <property type="term" value="C:nucleus"/>
    <property type="evidence" value="ECO:0007669"/>
    <property type="project" value="TreeGrafter"/>
</dbReference>
<feature type="compositionally biased region" description="Polar residues" evidence="9">
    <location>
        <begin position="401"/>
        <end position="411"/>
    </location>
</feature>
<evidence type="ECO:0000256" key="3">
    <source>
        <dbReference type="ARBA" id="ARBA00022741"/>
    </source>
</evidence>
<name>A0A3Q1KEC6_ANATE</name>
<reference evidence="10" key="3">
    <citation type="submission" date="2025-09" db="UniProtKB">
        <authorList>
            <consortium name="Ensembl"/>
        </authorList>
    </citation>
    <scope>IDENTIFICATION</scope>
</reference>
<dbReference type="InterPro" id="IPR038286">
    <property type="entry name" value="IPK_sf"/>
</dbReference>
<dbReference type="GO" id="GO:0008440">
    <property type="term" value="F:inositol-1,4,5-trisphosphate 3-kinase activity"/>
    <property type="evidence" value="ECO:0007669"/>
    <property type="project" value="TreeGrafter"/>
</dbReference>
<evidence type="ECO:0000256" key="2">
    <source>
        <dbReference type="ARBA" id="ARBA00022679"/>
    </source>
</evidence>
<keyword evidence="11" id="KW-1185">Reference proteome</keyword>
<comment type="catalytic activity">
    <reaction evidence="7">
        <text>1D-myo-inositol 1,3,4,6-tetrakisphosphate + ATP = 1D-myo-inositol 1,3,4,5,6-pentakisphosphate + ADP + H(+)</text>
        <dbReference type="Rhea" id="RHEA:12717"/>
        <dbReference type="ChEBI" id="CHEBI:15378"/>
        <dbReference type="ChEBI" id="CHEBI:30616"/>
        <dbReference type="ChEBI" id="CHEBI:57660"/>
        <dbReference type="ChEBI" id="CHEBI:57733"/>
        <dbReference type="ChEBI" id="CHEBI:456216"/>
        <dbReference type="EC" id="2.7.1.140"/>
    </reaction>
</comment>
<accession>A0A3Q1KEC6</accession>
<dbReference type="PANTHER" id="PTHR12400">
    <property type="entry name" value="INOSITOL POLYPHOSPHATE KINASE"/>
    <property type="match status" value="1"/>
</dbReference>
<evidence type="ECO:0000256" key="6">
    <source>
        <dbReference type="ARBA" id="ARBA00036164"/>
    </source>
</evidence>
<evidence type="ECO:0000256" key="9">
    <source>
        <dbReference type="SAM" id="MobiDB-lite"/>
    </source>
</evidence>
<protein>
    <recommendedName>
        <fullName evidence="8">Kinase</fullName>
        <ecNumber evidence="8">2.7.-.-</ecNumber>
    </recommendedName>
</protein>
<dbReference type="Gene3D" id="3.30.470.160">
    <property type="entry name" value="Inositol polyphosphate kinase"/>
    <property type="match status" value="1"/>
</dbReference>
<organism evidence="10 11">
    <name type="scientific">Anabas testudineus</name>
    <name type="common">Climbing perch</name>
    <name type="synonym">Anthias testudineus</name>
    <dbReference type="NCBI Taxonomy" id="64144"/>
    <lineage>
        <taxon>Eukaryota</taxon>
        <taxon>Metazoa</taxon>
        <taxon>Chordata</taxon>
        <taxon>Craniata</taxon>
        <taxon>Vertebrata</taxon>
        <taxon>Euteleostomi</taxon>
        <taxon>Actinopterygii</taxon>
        <taxon>Neopterygii</taxon>
        <taxon>Teleostei</taxon>
        <taxon>Neoteleostei</taxon>
        <taxon>Acanthomorphata</taxon>
        <taxon>Anabantaria</taxon>
        <taxon>Anabantiformes</taxon>
        <taxon>Anabantoidei</taxon>
        <taxon>Anabantidae</taxon>
        <taxon>Anabas</taxon>
    </lineage>
</organism>
<dbReference type="GeneTree" id="ENSGT00940000155309"/>
<gene>
    <name evidence="10" type="primary">IPMK</name>
</gene>
<comment type="catalytic activity">
    <reaction evidence="6">
        <text>1D-myo-inositol 1,4,5-trisphosphate + 2 ATP = 1D-myo-inositol 1,3,4,5,6-pentakisphosphate + 2 ADP + 2 H(+)</text>
        <dbReference type="Rhea" id="RHEA:32359"/>
        <dbReference type="ChEBI" id="CHEBI:15378"/>
        <dbReference type="ChEBI" id="CHEBI:30616"/>
        <dbReference type="ChEBI" id="CHEBI:57733"/>
        <dbReference type="ChEBI" id="CHEBI:203600"/>
        <dbReference type="ChEBI" id="CHEBI:456216"/>
        <dbReference type="EC" id="2.7.1.151"/>
    </reaction>
</comment>
<dbReference type="Pfam" id="PF03770">
    <property type="entry name" value="IPK"/>
    <property type="match status" value="1"/>
</dbReference>
<dbReference type="GO" id="GO:0047326">
    <property type="term" value="F:inositol-1,3,4,6-tetrakisphosphate 5-kinase activity"/>
    <property type="evidence" value="ECO:0007669"/>
    <property type="project" value="RHEA"/>
</dbReference>
<evidence type="ECO:0000256" key="8">
    <source>
        <dbReference type="RuleBase" id="RU363090"/>
    </source>
</evidence>
<proteinExistence type="inferred from homology"/>
<dbReference type="EC" id="2.7.-.-" evidence="8"/>
<sequence length="494" mass="54902">MMESSLALSRLELTPGSAPTSALGVNLPPRLSGASPAKDKCGQLPLGPQGQGHLNGCVPLSHQVAGHKYGVDKVGILQHPDGTVLKQLQPPPRGPREMQFYSMVYAEDCHDACLLELRNHLPKYYGTWSSPESPKDLYLKLEDVTRHFAKPCIMDVKLGQRSYDPFASQEKREQQIRKYPLMEEIGFLVLGMRVYKVCSDSFESYDQHYGRGLVKDTIKDGLAKFFHNGVHLRKDAVSASIRRVQQILHWFESQRQLNFYASSLLFVYEGLPSSSFSSSLSSLISTPSISPTLVKSAMLSTVDDCKDGQGKVRQEGAGQEEEVAEYNNNHMVVRPLGYSLANVCTNHRKGGHLYCTKGHLHGNSGESDAIEITVSSVSGGNNSVLCEEDNSSWKLRSESLQPINRNGNKSQLEMHDDDGKREESGRRREEDELKVQRGNLTVVSGKDVKVEVRMIDFAHVFPSESQDYGYIYGLKHLQTVLDEILCDAAVNSPS</sequence>
<dbReference type="GO" id="GO:0032958">
    <property type="term" value="P:inositol phosphate biosynthetic process"/>
    <property type="evidence" value="ECO:0007669"/>
    <property type="project" value="InterPro"/>
</dbReference>
<dbReference type="Ensembl" id="ENSATET00000034115.3">
    <property type="protein sequence ID" value="ENSATEP00000033626.2"/>
    <property type="gene ID" value="ENSATEG00000026431.2"/>
</dbReference>
<keyword evidence="4 8" id="KW-0418">Kinase</keyword>
<dbReference type="SUPFAM" id="SSF56104">
    <property type="entry name" value="SAICAR synthase-like"/>
    <property type="match status" value="1"/>
</dbReference>
<feature type="region of interest" description="Disordered" evidence="9">
    <location>
        <begin position="401"/>
        <end position="432"/>
    </location>
</feature>
<feature type="compositionally biased region" description="Basic and acidic residues" evidence="9">
    <location>
        <begin position="412"/>
        <end position="432"/>
    </location>
</feature>
<evidence type="ECO:0000256" key="5">
    <source>
        <dbReference type="ARBA" id="ARBA00022840"/>
    </source>
</evidence>
<dbReference type="FunCoup" id="A0A3Q1KEC6">
    <property type="interactions" value="684"/>
</dbReference>
<reference evidence="10" key="1">
    <citation type="submission" date="2021-04" db="EMBL/GenBank/DDBJ databases">
        <authorList>
            <consortium name="Wellcome Sanger Institute Data Sharing"/>
        </authorList>
    </citation>
    <scope>NUCLEOTIDE SEQUENCE [LARGE SCALE GENOMIC DNA]</scope>
</reference>
<dbReference type="GO" id="GO:0005524">
    <property type="term" value="F:ATP binding"/>
    <property type="evidence" value="ECO:0007669"/>
    <property type="project" value="UniProtKB-KW"/>
</dbReference>
<keyword evidence="2 8" id="KW-0808">Transferase</keyword>
<dbReference type="GO" id="GO:0005737">
    <property type="term" value="C:cytoplasm"/>
    <property type="evidence" value="ECO:0007669"/>
    <property type="project" value="TreeGrafter"/>
</dbReference>
<dbReference type="InParanoid" id="A0A3Q1KEC6"/>
<keyword evidence="3" id="KW-0547">Nucleotide-binding</keyword>
<evidence type="ECO:0000313" key="11">
    <source>
        <dbReference type="Proteomes" id="UP000265040"/>
    </source>
</evidence>
<dbReference type="AlphaFoldDB" id="A0A3Q1KEC6"/>
<keyword evidence="5" id="KW-0067">ATP-binding</keyword>
<evidence type="ECO:0000256" key="4">
    <source>
        <dbReference type="ARBA" id="ARBA00022777"/>
    </source>
</evidence>
<evidence type="ECO:0000313" key="10">
    <source>
        <dbReference type="Ensembl" id="ENSATEP00000033626.2"/>
    </source>
</evidence>
<reference evidence="10" key="2">
    <citation type="submission" date="2025-08" db="UniProtKB">
        <authorList>
            <consortium name="Ensembl"/>
        </authorList>
    </citation>
    <scope>IDENTIFICATION</scope>
</reference>
<dbReference type="PANTHER" id="PTHR12400:SF51">
    <property type="entry name" value="INOSITOL POLYPHOSPHATE MULTIKINASE"/>
    <property type="match status" value="1"/>
</dbReference>
<dbReference type="InterPro" id="IPR005522">
    <property type="entry name" value="IPK"/>
</dbReference>
<evidence type="ECO:0000256" key="1">
    <source>
        <dbReference type="ARBA" id="ARBA00007374"/>
    </source>
</evidence>
<comment type="similarity">
    <text evidence="1 8">Belongs to the inositol phosphokinase (IPK) family.</text>
</comment>
<dbReference type="OrthoDB" id="338650at2759"/>
<dbReference type="Proteomes" id="UP000265040">
    <property type="component" value="Chromosome 19"/>
</dbReference>
<evidence type="ECO:0000256" key="7">
    <source>
        <dbReference type="ARBA" id="ARBA00036525"/>
    </source>
</evidence>